<dbReference type="Pfam" id="PF23598">
    <property type="entry name" value="LRR_14"/>
    <property type="match status" value="2"/>
</dbReference>
<organism evidence="6">
    <name type="scientific">Oryza meridionalis</name>
    <dbReference type="NCBI Taxonomy" id="40149"/>
    <lineage>
        <taxon>Eukaryota</taxon>
        <taxon>Viridiplantae</taxon>
        <taxon>Streptophyta</taxon>
        <taxon>Embryophyta</taxon>
        <taxon>Tracheophyta</taxon>
        <taxon>Spermatophyta</taxon>
        <taxon>Magnoliopsida</taxon>
        <taxon>Liliopsida</taxon>
        <taxon>Poales</taxon>
        <taxon>Poaceae</taxon>
        <taxon>BOP clade</taxon>
        <taxon>Oryzoideae</taxon>
        <taxon>Oryzeae</taxon>
        <taxon>Oryzinae</taxon>
        <taxon>Oryza</taxon>
    </lineage>
</organism>
<dbReference type="InterPro" id="IPR036388">
    <property type="entry name" value="WH-like_DNA-bd_sf"/>
</dbReference>
<dbReference type="AlphaFoldDB" id="A0A0E0EBD9"/>
<dbReference type="GO" id="GO:0042742">
    <property type="term" value="P:defense response to bacterium"/>
    <property type="evidence" value="ECO:0007669"/>
    <property type="project" value="UniProtKB-ARBA"/>
</dbReference>
<evidence type="ECO:0000259" key="4">
    <source>
        <dbReference type="Pfam" id="PF23559"/>
    </source>
</evidence>
<dbReference type="InterPro" id="IPR044974">
    <property type="entry name" value="Disease_R_plants"/>
</dbReference>
<reference evidence="6" key="2">
    <citation type="submission" date="2018-05" db="EMBL/GenBank/DDBJ databases">
        <title>OmerRS3 (Oryza meridionalis Reference Sequence Version 3).</title>
        <authorList>
            <person name="Zhang J."/>
            <person name="Kudrna D."/>
            <person name="Lee S."/>
            <person name="Talag J."/>
            <person name="Welchert J."/>
            <person name="Wing R.A."/>
        </authorList>
    </citation>
    <scope>NUCLEOTIDE SEQUENCE [LARGE SCALE GENOMIC DNA]</scope>
    <source>
        <strain evidence="6">OR44</strain>
    </source>
</reference>
<reference evidence="6" key="1">
    <citation type="submission" date="2015-04" db="UniProtKB">
        <authorList>
            <consortium name="EnsemblPlants"/>
        </authorList>
    </citation>
    <scope>IDENTIFICATION</scope>
</reference>
<feature type="compositionally biased region" description="Basic and acidic residues" evidence="3">
    <location>
        <begin position="554"/>
        <end position="564"/>
    </location>
</feature>
<evidence type="ECO:0000256" key="3">
    <source>
        <dbReference type="SAM" id="MobiDB-lite"/>
    </source>
</evidence>
<dbReference type="InterPro" id="IPR058922">
    <property type="entry name" value="WHD_DRP"/>
</dbReference>
<dbReference type="GO" id="GO:0002758">
    <property type="term" value="P:innate immune response-activating signaling pathway"/>
    <property type="evidence" value="ECO:0007669"/>
    <property type="project" value="UniProtKB-ARBA"/>
</dbReference>
<evidence type="ECO:0008006" key="8">
    <source>
        <dbReference type="Google" id="ProtNLM"/>
    </source>
</evidence>
<dbReference type="Gramene" id="OMERI07G11550.4">
    <property type="protein sequence ID" value="OMERI07G11550.4"/>
    <property type="gene ID" value="OMERI07G11550"/>
</dbReference>
<dbReference type="GO" id="GO:0009626">
    <property type="term" value="P:plant-type hypersensitive response"/>
    <property type="evidence" value="ECO:0007669"/>
    <property type="project" value="UniProtKB-ARBA"/>
</dbReference>
<dbReference type="EnsemblPlants" id="OMERI07G11550.4">
    <property type="protein sequence ID" value="OMERI07G11550.4"/>
    <property type="gene ID" value="OMERI07G11550"/>
</dbReference>
<dbReference type="InterPro" id="IPR055414">
    <property type="entry name" value="LRR_R13L4/SHOC2-like"/>
</dbReference>
<keyword evidence="1" id="KW-0677">Repeat</keyword>
<proteinExistence type="predicted"/>
<keyword evidence="7" id="KW-1185">Reference proteome</keyword>
<evidence type="ECO:0000256" key="1">
    <source>
        <dbReference type="ARBA" id="ARBA00022737"/>
    </source>
</evidence>
<dbReference type="PANTHER" id="PTHR23155">
    <property type="entry name" value="DISEASE RESISTANCE PROTEIN RP"/>
    <property type="match status" value="1"/>
</dbReference>
<sequence>MRQVLALSYNYLPSHLKPCFLYLSIFPEDFEIQRKRLVYRWIAEGFIRARKGVSIMDVAIKYFNELINRSLIQPSRVNISGTIKSCRVHDIMRDIMISISREEKFMIKKLVRWRKNIRHVAYYNSNSSEIAMDLNQVRSLTVFCERPKELTPLLCSPQVRMLRVLDFQGVRFGMTQKEMDNIGSVLHLKYMNIRCDYDFPNNFNGHSKIYRIPRSIGKLQGLRVLDISNTYITSLPTEICKLRSLNVLRCTREERYKFFDPSKPIQCLFALSCIPVTMSLADSDQRREVTAELHMACSSCWFRTNGVRVPRGIGNLKQLQELVGMDISQTSSKAVKELGELSRLRKLRLETNGATERKCKMLCAAIENLSSLGYLRIRAFRFTDCSLTSLEWLHSISSPPPFLKSFTLFGCIKEIDIGWLRELTHLVKIELGGSELKEGKTVEILGELPNLMVLRLLWDAYVGVKLFRADAFAKLRKLDITYLDNLRHMRFEERTSPRMETIDISFCRLESGIIGIKHLQKLKEISLSWNCEVARLGQLQEEVEANPNHPVLRMSEDPSDHDLGDTEGSATQVEANDPLPKNVGESSQSNQGDDDDSDQQQPITSTEIMPADADPAASS</sequence>
<evidence type="ECO:0000259" key="5">
    <source>
        <dbReference type="Pfam" id="PF23598"/>
    </source>
</evidence>
<dbReference type="Proteomes" id="UP000008021">
    <property type="component" value="Chromosome 7"/>
</dbReference>
<dbReference type="Pfam" id="PF23559">
    <property type="entry name" value="WHD_DRP"/>
    <property type="match status" value="1"/>
</dbReference>
<dbReference type="HOGENOM" id="CLU_000837_14_5_1"/>
<dbReference type="Gramene" id="OMERI07G11550.6">
    <property type="protein sequence ID" value="OMERI07G11550.6"/>
    <property type="gene ID" value="OMERI07G11550"/>
</dbReference>
<feature type="domain" description="Disease resistance R13L4/SHOC-2-like LRR" evidence="5">
    <location>
        <begin position="136"/>
        <end position="276"/>
    </location>
</feature>
<protein>
    <recommendedName>
        <fullName evidence="8">NB-ARC domain-containing protein</fullName>
    </recommendedName>
</protein>
<name>A0A0E0EBD9_9ORYZ</name>
<dbReference type="eggNOG" id="KOG4658">
    <property type="taxonomic scope" value="Eukaryota"/>
</dbReference>
<dbReference type="Gene3D" id="3.80.10.10">
    <property type="entry name" value="Ribonuclease Inhibitor"/>
    <property type="match status" value="1"/>
</dbReference>
<feature type="domain" description="Disease resistance R13L4/SHOC-2-like LRR" evidence="5">
    <location>
        <begin position="305"/>
        <end position="551"/>
    </location>
</feature>
<keyword evidence="2" id="KW-0611">Plant defense</keyword>
<feature type="domain" description="Disease resistance protein winged helix" evidence="4">
    <location>
        <begin position="25"/>
        <end position="95"/>
    </location>
</feature>
<dbReference type="PANTHER" id="PTHR23155:SF963">
    <property type="entry name" value="OS06G0287000 PROTEIN"/>
    <property type="match status" value="1"/>
</dbReference>
<dbReference type="SUPFAM" id="SSF52058">
    <property type="entry name" value="L domain-like"/>
    <property type="match status" value="1"/>
</dbReference>
<dbReference type="InterPro" id="IPR032675">
    <property type="entry name" value="LRR_dom_sf"/>
</dbReference>
<evidence type="ECO:0000313" key="7">
    <source>
        <dbReference type="Proteomes" id="UP000008021"/>
    </source>
</evidence>
<accession>A0A0E0EBD9</accession>
<evidence type="ECO:0000313" key="6">
    <source>
        <dbReference type="EnsemblPlants" id="OMERI07G11550.6"/>
    </source>
</evidence>
<feature type="region of interest" description="Disordered" evidence="3">
    <location>
        <begin position="546"/>
        <end position="619"/>
    </location>
</feature>
<evidence type="ECO:0000256" key="2">
    <source>
        <dbReference type="ARBA" id="ARBA00022821"/>
    </source>
</evidence>
<dbReference type="FunFam" id="1.10.10.10:FF:000322">
    <property type="entry name" value="Probable disease resistance protein At1g63360"/>
    <property type="match status" value="1"/>
</dbReference>
<dbReference type="EnsemblPlants" id="OMERI07G11550.6">
    <property type="protein sequence ID" value="OMERI07G11550.6"/>
    <property type="gene ID" value="OMERI07G11550"/>
</dbReference>
<dbReference type="Gene3D" id="1.10.10.10">
    <property type="entry name" value="Winged helix-like DNA-binding domain superfamily/Winged helix DNA-binding domain"/>
    <property type="match status" value="1"/>
</dbReference>